<keyword evidence="4" id="KW-0624">Polysaccharide degradation</keyword>
<sequence length="263" mass="27716">MKPSGRTFIISGGCSGLGLATARDLVKAGAFVALLDLNAEAGEKISKEFGNKSIFFETDVSDTSSIEAAVNGSVEWVKKTGKPIGGVVAAAGVGSAAKIYDARSESPVSISQIDFVMNINVRGTLDLIRLVVPHLVKNDPADPDGERGVLIMVASSAAFDGQPGQVAYAASKGAIASLTLPLARDLARFGIRAVTIAPSLFESAMTAVLPEKARKSLERVMEWPVRPGKPEEFSSMVLHSIENKMLNGTVLRLDGAMRMPSKM</sequence>
<dbReference type="OrthoDB" id="3819888at2759"/>
<proteinExistence type="predicted"/>
<evidence type="ECO:0000313" key="5">
    <source>
        <dbReference type="Proteomes" id="UP000298493"/>
    </source>
</evidence>
<dbReference type="STRING" id="86259.A0A4Z1PCF0"/>
<dbReference type="SUPFAM" id="SSF51735">
    <property type="entry name" value="NAD(P)-binding Rossmann-fold domains"/>
    <property type="match status" value="1"/>
</dbReference>
<gene>
    <name evidence="4" type="ORF">E6O75_ATG00963</name>
</gene>
<evidence type="ECO:0000259" key="3">
    <source>
        <dbReference type="SMART" id="SM00822"/>
    </source>
</evidence>
<evidence type="ECO:0000256" key="1">
    <source>
        <dbReference type="ARBA" id="ARBA00022857"/>
    </source>
</evidence>
<keyword evidence="4" id="KW-0378">Hydrolase</keyword>
<evidence type="ECO:0000256" key="2">
    <source>
        <dbReference type="ARBA" id="ARBA00023002"/>
    </source>
</evidence>
<dbReference type="InterPro" id="IPR020904">
    <property type="entry name" value="Sc_DH/Rdtase_CS"/>
</dbReference>
<keyword evidence="4" id="KW-0326">Glycosidase</keyword>
<dbReference type="GO" id="GO:0016491">
    <property type="term" value="F:oxidoreductase activity"/>
    <property type="evidence" value="ECO:0007669"/>
    <property type="project" value="UniProtKB-KW"/>
</dbReference>
<dbReference type="Gene3D" id="3.40.50.720">
    <property type="entry name" value="NAD(P)-binding Rossmann-like Domain"/>
    <property type="match status" value="1"/>
</dbReference>
<keyword evidence="1" id="KW-0521">NADP</keyword>
<evidence type="ECO:0000313" key="4">
    <source>
        <dbReference type="EMBL" id="TID26470.1"/>
    </source>
</evidence>
<dbReference type="GO" id="GO:0045493">
    <property type="term" value="P:xylan catabolic process"/>
    <property type="evidence" value="ECO:0007669"/>
    <property type="project" value="UniProtKB-KW"/>
</dbReference>
<comment type="caution">
    <text evidence="4">The sequence shown here is derived from an EMBL/GenBank/DDBJ whole genome shotgun (WGS) entry which is preliminary data.</text>
</comment>
<dbReference type="InterPro" id="IPR002347">
    <property type="entry name" value="SDR_fam"/>
</dbReference>
<dbReference type="GO" id="GO:0016798">
    <property type="term" value="F:hydrolase activity, acting on glycosyl bonds"/>
    <property type="evidence" value="ECO:0007669"/>
    <property type="project" value="UniProtKB-KW"/>
</dbReference>
<keyword evidence="5" id="KW-1185">Reference proteome</keyword>
<name>A0A4Z1PCF0_9PEZI</name>
<organism evidence="4 5">
    <name type="scientific">Venturia nashicola</name>
    <dbReference type="NCBI Taxonomy" id="86259"/>
    <lineage>
        <taxon>Eukaryota</taxon>
        <taxon>Fungi</taxon>
        <taxon>Dikarya</taxon>
        <taxon>Ascomycota</taxon>
        <taxon>Pezizomycotina</taxon>
        <taxon>Dothideomycetes</taxon>
        <taxon>Pleosporomycetidae</taxon>
        <taxon>Venturiales</taxon>
        <taxon>Venturiaceae</taxon>
        <taxon>Venturia</taxon>
    </lineage>
</organism>
<dbReference type="InterPro" id="IPR036291">
    <property type="entry name" value="NAD(P)-bd_dom_sf"/>
</dbReference>
<feature type="domain" description="Ketoreductase" evidence="3">
    <location>
        <begin position="6"/>
        <end position="199"/>
    </location>
</feature>
<protein>
    <submittedName>
        <fullName evidence="4">Endo-1-4-beta-xylanase C</fullName>
    </submittedName>
</protein>
<dbReference type="InterPro" id="IPR057326">
    <property type="entry name" value="KR_dom"/>
</dbReference>
<keyword evidence="4" id="KW-0119">Carbohydrate metabolism</keyword>
<keyword evidence="2" id="KW-0560">Oxidoreductase</keyword>
<dbReference type="EMBL" id="SNSC02000002">
    <property type="protein sequence ID" value="TID26470.1"/>
    <property type="molecule type" value="Genomic_DNA"/>
</dbReference>
<dbReference type="SMART" id="SM00822">
    <property type="entry name" value="PKS_KR"/>
    <property type="match status" value="1"/>
</dbReference>
<dbReference type="PROSITE" id="PS00061">
    <property type="entry name" value="ADH_SHORT"/>
    <property type="match status" value="1"/>
</dbReference>
<reference evidence="4 5" key="1">
    <citation type="submission" date="2019-04" db="EMBL/GenBank/DDBJ databases">
        <title>High contiguity whole genome sequence and gene annotation resource for two Venturia nashicola isolates.</title>
        <authorList>
            <person name="Prokchorchik M."/>
            <person name="Won K."/>
            <person name="Lee Y."/>
            <person name="Choi E.D."/>
            <person name="Segonzac C."/>
            <person name="Sohn K.H."/>
        </authorList>
    </citation>
    <scope>NUCLEOTIDE SEQUENCE [LARGE SCALE GENOMIC DNA]</scope>
    <source>
        <strain evidence="4 5">PRI2</strain>
    </source>
</reference>
<keyword evidence="4" id="KW-0858">Xylan degradation</keyword>
<dbReference type="PANTHER" id="PTHR43658:SF8">
    <property type="entry name" value="17-BETA-HYDROXYSTEROID DEHYDROGENASE 14-RELATED"/>
    <property type="match status" value="1"/>
</dbReference>
<dbReference type="Pfam" id="PF00106">
    <property type="entry name" value="adh_short"/>
    <property type="match status" value="1"/>
</dbReference>
<dbReference type="PANTHER" id="PTHR43658">
    <property type="entry name" value="SHORT-CHAIN DEHYDROGENASE/REDUCTASE"/>
    <property type="match status" value="1"/>
</dbReference>
<dbReference type="PRINTS" id="PR00081">
    <property type="entry name" value="GDHRDH"/>
</dbReference>
<dbReference type="AlphaFoldDB" id="A0A4Z1PCF0"/>
<accession>A0A4Z1PCF0</accession>
<dbReference type="Proteomes" id="UP000298493">
    <property type="component" value="Unassembled WGS sequence"/>
</dbReference>